<feature type="transmembrane region" description="Helical" evidence="2">
    <location>
        <begin position="27"/>
        <end position="46"/>
    </location>
</feature>
<protein>
    <submittedName>
        <fullName evidence="4">CHAT domain-containing protein</fullName>
    </submittedName>
</protein>
<name>A0AAW9PRK3_9CYAN</name>
<dbReference type="SUPFAM" id="SSF48452">
    <property type="entry name" value="TPR-like"/>
    <property type="match status" value="2"/>
</dbReference>
<evidence type="ECO:0000256" key="1">
    <source>
        <dbReference type="PROSITE-ProRule" id="PRU00339"/>
    </source>
</evidence>
<evidence type="ECO:0000313" key="4">
    <source>
        <dbReference type="EMBL" id="MEE3716692.1"/>
    </source>
</evidence>
<reference evidence="4" key="1">
    <citation type="submission" date="2024-01" db="EMBL/GenBank/DDBJ databases">
        <title>Bank of Algae and Cyanobacteria of the Azores (BACA) strain genomes.</title>
        <authorList>
            <person name="Luz R."/>
            <person name="Cordeiro R."/>
            <person name="Fonseca A."/>
            <person name="Goncalves V."/>
        </authorList>
    </citation>
    <scope>NUCLEOTIDE SEQUENCE</scope>
    <source>
        <strain evidence="4">BACA0141</strain>
    </source>
</reference>
<keyword evidence="2" id="KW-0472">Membrane</keyword>
<sequence length="849" mass="94971">MKIPLNSTIYLRPYRSKFRSKNHPSSLFWLGLAIASLNVIFIYPTLPNAKAWAETEGTSQQAESFYQKGQFREAIALWLQILEQVTSPPTKAALHSNLGIAYRQVGQMSEAIAQWQQAIKIYQTIYQASNDPSDRAKLTQVTIDQAQVYTAIGQHRQAIDLLRSVTTLLAQSAKSPEYQQLAIATQGAFGNAYLAAGDYDRALTFYQEGMNLASTLTENSKSLALGWLNVGNTLAKRAERYNIQIQSATDEGERIEVARLKELRDRDLAEARSAYDRGLNQKLQHPDPLFRVKVLLNLAHLLRDTKNEEFASYQQEAAAMLAAIPPSRDKVQALIDLASLSPPLNPKTPSTQEMAALENAIATAQIIGDRRSESFALGSLGRIYELRGELAQALTFTDRAQWIAQQINAGDSLYRWQWQAGRIYKAQGKHQDAMVAYRQAIASLQSIRSDLIDADRSFQFDVRDEVEPVYRELMELLLATPESPTRNRQIEEALQVSELLRLSELQNFFGDECLEIQAVRQVEQIFGQQKAAFVYSIILERQTYMVLRLPDGTLKTYQIERSQEQLVKKIKSFRFALENIATDEYPLPSQEIYNLLIRPMEADLARSQIDLLVFINDGALRSIPMAALHDGKQFLIQKYPIVSLLGTNLSSASTDSPQLRLISFGLSEAISPFTALPSVPAELQEINNLIGGEKFLNRDFTFETLERKIKEGFTVVHIASHAKFGTTQNATFVQAFDRQISLEQLETLLRSSASSIELLVLSACQTAEGDNRATLGLAGMALRSGVKSVLAPLWAVNDEDVVPLMADFYRELRKPGVTKAVALQRAQIKSITSYSGHPAIWSPFILVGN</sequence>
<feature type="domain" description="CHAT" evidence="3">
    <location>
        <begin position="589"/>
        <end position="849"/>
    </location>
</feature>
<dbReference type="Proteomes" id="UP001333818">
    <property type="component" value="Unassembled WGS sequence"/>
</dbReference>
<dbReference type="Pfam" id="PF13181">
    <property type="entry name" value="TPR_8"/>
    <property type="match status" value="1"/>
</dbReference>
<comment type="caution">
    <text evidence="4">The sequence shown here is derived from an EMBL/GenBank/DDBJ whole genome shotgun (WGS) entry which is preliminary data.</text>
</comment>
<proteinExistence type="predicted"/>
<dbReference type="InterPro" id="IPR024983">
    <property type="entry name" value="CHAT_dom"/>
</dbReference>
<dbReference type="Pfam" id="PF12770">
    <property type="entry name" value="CHAT"/>
    <property type="match status" value="1"/>
</dbReference>
<dbReference type="Gene3D" id="1.25.40.10">
    <property type="entry name" value="Tetratricopeptide repeat domain"/>
    <property type="match status" value="2"/>
</dbReference>
<dbReference type="SMART" id="SM00028">
    <property type="entry name" value="TPR"/>
    <property type="match status" value="6"/>
</dbReference>
<keyword evidence="5" id="KW-1185">Reference proteome</keyword>
<evidence type="ECO:0000313" key="5">
    <source>
        <dbReference type="Proteomes" id="UP001333818"/>
    </source>
</evidence>
<keyword evidence="1" id="KW-0802">TPR repeat</keyword>
<dbReference type="InterPro" id="IPR019734">
    <property type="entry name" value="TPR_rpt"/>
</dbReference>
<dbReference type="InterPro" id="IPR011990">
    <property type="entry name" value="TPR-like_helical_dom_sf"/>
</dbReference>
<dbReference type="Pfam" id="PF13176">
    <property type="entry name" value="TPR_7"/>
    <property type="match status" value="1"/>
</dbReference>
<feature type="repeat" description="TPR" evidence="1">
    <location>
        <begin position="92"/>
        <end position="125"/>
    </location>
</feature>
<dbReference type="AlphaFoldDB" id="A0AAW9PRK3"/>
<keyword evidence="2" id="KW-0812">Transmembrane</keyword>
<keyword evidence="2" id="KW-1133">Transmembrane helix</keyword>
<feature type="repeat" description="TPR" evidence="1">
    <location>
        <begin position="183"/>
        <end position="216"/>
    </location>
</feature>
<dbReference type="Pfam" id="PF13374">
    <property type="entry name" value="TPR_10"/>
    <property type="match status" value="1"/>
</dbReference>
<dbReference type="PANTHER" id="PTHR10098:SF112">
    <property type="entry name" value="SLR0380 PROTEIN"/>
    <property type="match status" value="1"/>
</dbReference>
<accession>A0AAW9PRK3</accession>
<evidence type="ECO:0000256" key="2">
    <source>
        <dbReference type="SAM" id="Phobius"/>
    </source>
</evidence>
<dbReference type="RefSeq" id="WP_330483122.1">
    <property type="nucleotide sequence ID" value="NZ_JAZBJZ010000023.1"/>
</dbReference>
<dbReference type="PANTHER" id="PTHR10098">
    <property type="entry name" value="RAPSYN-RELATED"/>
    <property type="match status" value="1"/>
</dbReference>
<organism evidence="4 5">
    <name type="scientific">Tumidithrix elongata BACA0141</name>
    <dbReference type="NCBI Taxonomy" id="2716417"/>
    <lineage>
        <taxon>Bacteria</taxon>
        <taxon>Bacillati</taxon>
        <taxon>Cyanobacteriota</taxon>
        <taxon>Cyanophyceae</taxon>
        <taxon>Pseudanabaenales</taxon>
        <taxon>Pseudanabaenaceae</taxon>
        <taxon>Tumidithrix</taxon>
        <taxon>Tumidithrix elongata</taxon>
    </lineage>
</organism>
<dbReference type="EMBL" id="JAZBJZ010000023">
    <property type="protein sequence ID" value="MEE3716692.1"/>
    <property type="molecule type" value="Genomic_DNA"/>
</dbReference>
<evidence type="ECO:0000259" key="3">
    <source>
        <dbReference type="Pfam" id="PF12770"/>
    </source>
</evidence>
<gene>
    <name evidence="4" type="ORF">V2H45_08040</name>
</gene>
<dbReference type="PROSITE" id="PS50005">
    <property type="entry name" value="TPR"/>
    <property type="match status" value="2"/>
</dbReference>